<dbReference type="AlphaFoldDB" id="A0ABD2Y0X4"/>
<keyword evidence="8" id="KW-0186">Copper</keyword>
<dbReference type="GO" id="GO:0016020">
    <property type="term" value="C:membrane"/>
    <property type="evidence" value="ECO:0007669"/>
    <property type="project" value="UniProtKB-SubCell"/>
</dbReference>
<evidence type="ECO:0000256" key="10">
    <source>
        <dbReference type="ARBA" id="ARBA00023157"/>
    </source>
</evidence>
<keyword evidence="4" id="KW-0479">Metal-binding</keyword>
<evidence type="ECO:0000313" key="16">
    <source>
        <dbReference type="Proteomes" id="UP001630127"/>
    </source>
</evidence>
<evidence type="ECO:0000256" key="5">
    <source>
        <dbReference type="ARBA" id="ARBA00022729"/>
    </source>
</evidence>
<keyword evidence="3 12" id="KW-0812">Transmembrane</keyword>
<dbReference type="InterPro" id="IPR039391">
    <property type="entry name" value="Phytocyanin-like"/>
</dbReference>
<evidence type="ECO:0000256" key="7">
    <source>
        <dbReference type="ARBA" id="ARBA00022989"/>
    </source>
</evidence>
<dbReference type="GO" id="GO:0046872">
    <property type="term" value="F:metal ion binding"/>
    <property type="evidence" value="ECO:0007669"/>
    <property type="project" value="UniProtKB-KW"/>
</dbReference>
<proteinExistence type="predicted"/>
<evidence type="ECO:0000256" key="12">
    <source>
        <dbReference type="SAM" id="Phobius"/>
    </source>
</evidence>
<evidence type="ECO:0000256" key="4">
    <source>
        <dbReference type="ARBA" id="ARBA00022723"/>
    </source>
</evidence>
<dbReference type="CDD" id="cd04216">
    <property type="entry name" value="Phytocyanin"/>
    <property type="match status" value="1"/>
</dbReference>
<feature type="transmembrane region" description="Helical" evidence="12">
    <location>
        <begin position="141"/>
        <end position="163"/>
    </location>
</feature>
<keyword evidence="11" id="KW-0325">Glycoprotein</keyword>
<evidence type="ECO:0000313" key="15">
    <source>
        <dbReference type="EMBL" id="KAL3499457.1"/>
    </source>
</evidence>
<keyword evidence="5 13" id="KW-0732">Signal</keyword>
<dbReference type="FunFam" id="2.60.40.420:FF:000067">
    <property type="entry name" value="Cupredoxin superfamily protein"/>
    <property type="match status" value="1"/>
</dbReference>
<keyword evidence="2" id="KW-0813">Transport</keyword>
<dbReference type="InterPro" id="IPR008972">
    <property type="entry name" value="Cupredoxin"/>
</dbReference>
<evidence type="ECO:0000256" key="1">
    <source>
        <dbReference type="ARBA" id="ARBA00004479"/>
    </source>
</evidence>
<dbReference type="Proteomes" id="UP001630127">
    <property type="component" value="Unassembled WGS sequence"/>
</dbReference>
<evidence type="ECO:0000256" key="3">
    <source>
        <dbReference type="ARBA" id="ARBA00022692"/>
    </source>
</evidence>
<evidence type="ECO:0000256" key="2">
    <source>
        <dbReference type="ARBA" id="ARBA00022448"/>
    </source>
</evidence>
<name>A0ABD2Y0X4_9GENT</name>
<evidence type="ECO:0000256" key="6">
    <source>
        <dbReference type="ARBA" id="ARBA00022982"/>
    </source>
</evidence>
<evidence type="ECO:0000256" key="11">
    <source>
        <dbReference type="ARBA" id="ARBA00023180"/>
    </source>
</evidence>
<feature type="domain" description="Phytocyanin" evidence="14">
    <location>
        <begin position="23"/>
        <end position="123"/>
    </location>
</feature>
<dbReference type="Gene3D" id="2.60.40.420">
    <property type="entry name" value="Cupredoxins - blue copper proteins"/>
    <property type="match status" value="1"/>
</dbReference>
<evidence type="ECO:0000259" key="14">
    <source>
        <dbReference type="PROSITE" id="PS51485"/>
    </source>
</evidence>
<keyword evidence="7 12" id="KW-1133">Transmembrane helix</keyword>
<protein>
    <recommendedName>
        <fullName evidence="14">Phytocyanin domain-containing protein</fullName>
    </recommendedName>
</protein>
<dbReference type="EMBL" id="JBJUIK010000016">
    <property type="protein sequence ID" value="KAL3499457.1"/>
    <property type="molecule type" value="Genomic_DNA"/>
</dbReference>
<keyword evidence="16" id="KW-1185">Reference proteome</keyword>
<sequence length="164" mass="17272">MELKAFLVAIAIAATIVAPTMAKEFVVGDNNGWKLGIDYQKWADGKEFYVGDTLVFNYKVGAHNVIKVNGTEFQKCSPPLTTPPLTSGHDVITLAAPGKKWYICGVGNHCETGPMKLVIDVQAGSSDAPAPSPSNPGSGTIGIAPSNFFSWAIAALAISMMIMA</sequence>
<dbReference type="GO" id="GO:0009610">
    <property type="term" value="P:response to symbiotic fungus"/>
    <property type="evidence" value="ECO:0007669"/>
    <property type="project" value="UniProtKB-ARBA"/>
</dbReference>
<evidence type="ECO:0000256" key="13">
    <source>
        <dbReference type="SAM" id="SignalP"/>
    </source>
</evidence>
<evidence type="ECO:0000256" key="9">
    <source>
        <dbReference type="ARBA" id="ARBA00023136"/>
    </source>
</evidence>
<comment type="caution">
    <text evidence="15">The sequence shown here is derived from an EMBL/GenBank/DDBJ whole genome shotgun (WGS) entry which is preliminary data.</text>
</comment>
<feature type="signal peptide" evidence="13">
    <location>
        <begin position="1"/>
        <end position="22"/>
    </location>
</feature>
<dbReference type="PROSITE" id="PS51485">
    <property type="entry name" value="PHYTOCYANIN"/>
    <property type="match status" value="1"/>
</dbReference>
<dbReference type="SUPFAM" id="SSF49503">
    <property type="entry name" value="Cupredoxins"/>
    <property type="match status" value="1"/>
</dbReference>
<organism evidence="15 16">
    <name type="scientific">Cinchona calisaya</name>
    <dbReference type="NCBI Taxonomy" id="153742"/>
    <lineage>
        <taxon>Eukaryota</taxon>
        <taxon>Viridiplantae</taxon>
        <taxon>Streptophyta</taxon>
        <taxon>Embryophyta</taxon>
        <taxon>Tracheophyta</taxon>
        <taxon>Spermatophyta</taxon>
        <taxon>Magnoliopsida</taxon>
        <taxon>eudicotyledons</taxon>
        <taxon>Gunneridae</taxon>
        <taxon>Pentapetalae</taxon>
        <taxon>asterids</taxon>
        <taxon>lamiids</taxon>
        <taxon>Gentianales</taxon>
        <taxon>Rubiaceae</taxon>
        <taxon>Cinchonoideae</taxon>
        <taxon>Cinchoneae</taxon>
        <taxon>Cinchona</taxon>
    </lineage>
</organism>
<accession>A0ABD2Y0X4</accession>
<dbReference type="Pfam" id="PF02298">
    <property type="entry name" value="Cu_bind_like"/>
    <property type="match status" value="1"/>
</dbReference>
<reference evidence="15 16" key="1">
    <citation type="submission" date="2024-11" db="EMBL/GenBank/DDBJ databases">
        <title>A near-complete genome assembly of Cinchona calisaya.</title>
        <authorList>
            <person name="Lian D.C."/>
            <person name="Zhao X.W."/>
            <person name="Wei L."/>
        </authorList>
    </citation>
    <scope>NUCLEOTIDE SEQUENCE [LARGE SCALE GENOMIC DNA]</scope>
    <source>
        <tissue evidence="15">Nenye</tissue>
    </source>
</reference>
<comment type="subcellular location">
    <subcellularLocation>
        <location evidence="1">Membrane</location>
        <topology evidence="1">Single-pass type I membrane protein</topology>
    </subcellularLocation>
</comment>
<keyword evidence="6" id="KW-0249">Electron transport</keyword>
<dbReference type="InterPro" id="IPR003245">
    <property type="entry name" value="Phytocyanin_dom"/>
</dbReference>
<keyword evidence="9 12" id="KW-0472">Membrane</keyword>
<dbReference type="PANTHER" id="PTHR33021:SF533">
    <property type="entry name" value="PHYTOCYANIN DOMAIN-CONTAINING PROTEIN"/>
    <property type="match status" value="1"/>
</dbReference>
<keyword evidence="10" id="KW-1015">Disulfide bond</keyword>
<feature type="chain" id="PRO_5044814346" description="Phytocyanin domain-containing protein" evidence="13">
    <location>
        <begin position="23"/>
        <end position="164"/>
    </location>
</feature>
<dbReference type="PANTHER" id="PTHR33021">
    <property type="entry name" value="BLUE COPPER PROTEIN"/>
    <property type="match status" value="1"/>
</dbReference>
<evidence type="ECO:0000256" key="8">
    <source>
        <dbReference type="ARBA" id="ARBA00023008"/>
    </source>
</evidence>
<gene>
    <name evidence="15" type="ORF">ACH5RR_038550</name>
</gene>